<reference evidence="1 2" key="1">
    <citation type="submission" date="2020-02" db="EMBL/GenBank/DDBJ databases">
        <authorList>
            <person name="Chen W.-M."/>
        </authorList>
    </citation>
    <scope>NUCLEOTIDE SEQUENCE [LARGE SCALE GENOMIC DNA]</scope>
    <source>
        <strain evidence="1 2">KMS-5</strain>
    </source>
</reference>
<keyword evidence="2" id="KW-1185">Reference proteome</keyword>
<evidence type="ECO:0000313" key="2">
    <source>
        <dbReference type="Proteomes" id="UP000477782"/>
    </source>
</evidence>
<dbReference type="PANTHER" id="PTHR36922:SF1">
    <property type="entry name" value="DUF1993 DOMAIN-CONTAINING PROTEIN"/>
    <property type="match status" value="1"/>
</dbReference>
<dbReference type="AlphaFoldDB" id="A0A6M0QTW4"/>
<dbReference type="InterPro" id="IPR034660">
    <property type="entry name" value="DinB/YfiT-like"/>
</dbReference>
<sequence length="162" mass="17744">MHAPTSHFIHSLTALSAILTKAEAHAEAKKIKPEVLPQLRLIADMFPLWRQIAIVTDHAKGASARLAGLEVPSFPDTETTIADLQARIAKTIDFLKTIPDSAYEGAEARTITVRAGSRELTFPALQYLHSYAVPNFYFHMSTAYNILRANGVEVGKVDFLGG</sequence>
<gene>
    <name evidence="1" type="ORF">G4Z14_11515</name>
</gene>
<dbReference type="SUPFAM" id="SSF109854">
    <property type="entry name" value="DinB/YfiT-like putative metalloenzymes"/>
    <property type="match status" value="1"/>
</dbReference>
<proteinExistence type="predicted"/>
<dbReference type="Proteomes" id="UP000477782">
    <property type="component" value="Unassembled WGS sequence"/>
</dbReference>
<dbReference type="PANTHER" id="PTHR36922">
    <property type="entry name" value="BLL2446 PROTEIN"/>
    <property type="match status" value="1"/>
</dbReference>
<organism evidence="1 2">
    <name type="scientific">Tabrizicola oligotrophica</name>
    <dbReference type="NCBI Taxonomy" id="2710650"/>
    <lineage>
        <taxon>Bacteria</taxon>
        <taxon>Pseudomonadati</taxon>
        <taxon>Pseudomonadota</taxon>
        <taxon>Alphaproteobacteria</taxon>
        <taxon>Rhodobacterales</taxon>
        <taxon>Paracoccaceae</taxon>
        <taxon>Tabrizicola</taxon>
    </lineage>
</organism>
<dbReference type="Pfam" id="PF09351">
    <property type="entry name" value="DUF1993"/>
    <property type="match status" value="1"/>
</dbReference>
<dbReference type="Gene3D" id="1.20.120.450">
    <property type="entry name" value="dinb family like domain"/>
    <property type="match status" value="1"/>
</dbReference>
<comment type="caution">
    <text evidence="1">The sequence shown here is derived from an EMBL/GenBank/DDBJ whole genome shotgun (WGS) entry which is preliminary data.</text>
</comment>
<dbReference type="InterPro" id="IPR018531">
    <property type="entry name" value="DUF1993"/>
</dbReference>
<name>A0A6M0QTW4_9RHOB</name>
<dbReference type="EMBL" id="JAAIVJ010000006">
    <property type="protein sequence ID" value="NEY90926.1"/>
    <property type="molecule type" value="Genomic_DNA"/>
</dbReference>
<evidence type="ECO:0000313" key="1">
    <source>
        <dbReference type="EMBL" id="NEY90926.1"/>
    </source>
</evidence>
<accession>A0A6M0QTW4</accession>
<protein>
    <submittedName>
        <fullName evidence="1">DUF1993 domain-containing protein</fullName>
    </submittedName>
</protein>
<dbReference type="RefSeq" id="WP_164625853.1">
    <property type="nucleotide sequence ID" value="NZ_JAAIVJ010000006.1"/>
</dbReference>